<feature type="compositionally biased region" description="Polar residues" evidence="1">
    <location>
        <begin position="1"/>
        <end position="16"/>
    </location>
</feature>
<protein>
    <submittedName>
        <fullName evidence="2">Uncharacterized protein</fullName>
    </submittedName>
</protein>
<dbReference type="RefSeq" id="WP_143131403.1">
    <property type="nucleotide sequence ID" value="NZ_FZOT01000021.1"/>
</dbReference>
<sequence length="218" mass="24047">MSSLTIQSLASQQPLSQRGLPSLGNNSNLRDNPADRSLIAQSTVQRNRTRPTNYGKAKTALDTMGAALKLPSNMWGRDGVNINLSLNESLEIEKHPASVAVYYTDPYHKSSSPVRAISISFQGPPSSDTSPEVFIQKSSGDRYVITVSNGAIVTNTPLRTFVWTLPKEYVPYFNRGEKGSLTLMFKNMKTNQAIPAKDLFEKEAPNLFDTLNNPALKR</sequence>
<evidence type="ECO:0000313" key="2">
    <source>
        <dbReference type="EMBL" id="SNT27857.1"/>
    </source>
</evidence>
<evidence type="ECO:0000256" key="1">
    <source>
        <dbReference type="SAM" id="MobiDB-lite"/>
    </source>
</evidence>
<dbReference type="Proteomes" id="UP000198284">
    <property type="component" value="Unassembled WGS sequence"/>
</dbReference>
<feature type="region of interest" description="Disordered" evidence="1">
    <location>
        <begin position="1"/>
        <end position="34"/>
    </location>
</feature>
<organism evidence="2 3">
    <name type="scientific">Noviherbaspirillum humi</name>
    <dbReference type="NCBI Taxonomy" id="1688639"/>
    <lineage>
        <taxon>Bacteria</taxon>
        <taxon>Pseudomonadati</taxon>
        <taxon>Pseudomonadota</taxon>
        <taxon>Betaproteobacteria</taxon>
        <taxon>Burkholderiales</taxon>
        <taxon>Oxalobacteraceae</taxon>
        <taxon>Noviherbaspirillum</taxon>
    </lineage>
</organism>
<keyword evidence="3" id="KW-1185">Reference proteome</keyword>
<gene>
    <name evidence="2" type="ORF">SAMN06265795_12135</name>
</gene>
<accession>A0A239LB34</accession>
<proteinExistence type="predicted"/>
<dbReference type="EMBL" id="FZOT01000021">
    <property type="protein sequence ID" value="SNT27857.1"/>
    <property type="molecule type" value="Genomic_DNA"/>
</dbReference>
<reference evidence="2 3" key="1">
    <citation type="submission" date="2017-06" db="EMBL/GenBank/DDBJ databases">
        <authorList>
            <person name="Kim H.J."/>
            <person name="Triplett B.A."/>
        </authorList>
    </citation>
    <scope>NUCLEOTIDE SEQUENCE [LARGE SCALE GENOMIC DNA]</scope>
    <source>
        <strain evidence="2 3">U15</strain>
    </source>
</reference>
<dbReference type="AlphaFoldDB" id="A0A239LB34"/>
<name>A0A239LB34_9BURK</name>
<evidence type="ECO:0000313" key="3">
    <source>
        <dbReference type="Proteomes" id="UP000198284"/>
    </source>
</evidence>